<dbReference type="InterPro" id="IPR011059">
    <property type="entry name" value="Metal-dep_hydrolase_composite"/>
</dbReference>
<keyword evidence="1 3" id="KW-0378">Hydrolase</keyword>
<dbReference type="InterPro" id="IPR050287">
    <property type="entry name" value="MTA/SAH_deaminase"/>
</dbReference>
<dbReference type="SUPFAM" id="SSF51556">
    <property type="entry name" value="Metallo-dependent hydrolases"/>
    <property type="match status" value="1"/>
</dbReference>
<protein>
    <submittedName>
        <fullName evidence="3">Putative chlorohydrolase/aminohydrolase</fullName>
    </submittedName>
</protein>
<dbReference type="AlphaFoldDB" id="A0A3P3XG05"/>
<sequence>MILFHNVRILELEPPSVSEPTDVAVYESGEGDRAGTVAAIGPNLAVQYPTAKVAGEGGYLSAGLVCGHTHLYSALARGMLVDIKPSKDFAQLLDHLWWRLDRAIDPVILRSSALVGCSDALKAGVTSLVDHHASPECIDGSLSIIREAYEAVGVRGILCYETTDRNGMAGARASVAENVRFAKEIDAIRASGAKPLVEASIGAHASFTVGNETLEALAEAVRSTGRGIHIHLAEDKFDAVDARHRFGKDPVERIDAVGALNDRSIIGHGVWLSPSEVEIMNARGAFLAHNARSNMNNSVGYNILLPTFANVVLGTDGMGADMLEEFKFAVFRHRESQGPWWPGDFLKVLHRGNALIERHFAQDFAPGTTRASTPAVAPTSTLVTSGEGGFPGFGAVQVGAPADLVLWDYDSPTPLVGDNIAGHFAFGMSSRSARTVMVAGNVRILDHRPLYDDATIQAEAREQALRLWKRMEER</sequence>
<dbReference type="SUPFAM" id="SSF51338">
    <property type="entry name" value="Composite domain of metallo-dependent hydrolases"/>
    <property type="match status" value="1"/>
</dbReference>
<gene>
    <name evidence="3" type="primary">ssnA</name>
    <name evidence="3" type="ORF">SPIROBIBN47_150068</name>
</gene>
<dbReference type="PANTHER" id="PTHR43794">
    <property type="entry name" value="AMINOHYDROLASE SSNA-RELATED"/>
    <property type="match status" value="1"/>
</dbReference>
<reference evidence="3" key="1">
    <citation type="submission" date="2017-02" db="EMBL/GenBank/DDBJ databases">
        <authorList>
            <person name="Regsiter A."/>
            <person name="William W."/>
        </authorList>
    </citation>
    <scope>NUCLEOTIDE SEQUENCE</scope>
    <source>
        <strain evidence="3">Bib</strain>
    </source>
</reference>
<dbReference type="Gene3D" id="3.20.20.140">
    <property type="entry name" value="Metal-dependent hydrolases"/>
    <property type="match status" value="1"/>
</dbReference>
<evidence type="ECO:0000259" key="2">
    <source>
        <dbReference type="Pfam" id="PF01979"/>
    </source>
</evidence>
<dbReference type="PANTHER" id="PTHR43794:SF11">
    <property type="entry name" value="AMIDOHYDROLASE-RELATED DOMAIN-CONTAINING PROTEIN"/>
    <property type="match status" value="1"/>
</dbReference>
<dbReference type="EMBL" id="FWDM01000007">
    <property type="protein sequence ID" value="SLM10631.1"/>
    <property type="molecule type" value="Genomic_DNA"/>
</dbReference>
<accession>A0A3P3XG05</accession>
<name>A0A3P3XG05_9SPIR</name>
<evidence type="ECO:0000256" key="1">
    <source>
        <dbReference type="ARBA" id="ARBA00022801"/>
    </source>
</evidence>
<dbReference type="GO" id="GO:0016810">
    <property type="term" value="F:hydrolase activity, acting on carbon-nitrogen (but not peptide) bonds"/>
    <property type="evidence" value="ECO:0007669"/>
    <property type="project" value="InterPro"/>
</dbReference>
<evidence type="ECO:0000313" key="3">
    <source>
        <dbReference type="EMBL" id="SLM10631.1"/>
    </source>
</evidence>
<dbReference type="Gene3D" id="2.30.40.10">
    <property type="entry name" value="Urease, subunit C, domain 1"/>
    <property type="match status" value="1"/>
</dbReference>
<feature type="domain" description="Amidohydrolase-related" evidence="2">
    <location>
        <begin position="59"/>
        <end position="346"/>
    </location>
</feature>
<dbReference type="Pfam" id="PF01979">
    <property type="entry name" value="Amidohydro_1"/>
    <property type="match status" value="1"/>
</dbReference>
<organism evidence="3">
    <name type="scientific">uncultured spirochete</name>
    <dbReference type="NCBI Taxonomy" id="156406"/>
    <lineage>
        <taxon>Bacteria</taxon>
        <taxon>Pseudomonadati</taxon>
        <taxon>Spirochaetota</taxon>
        <taxon>Spirochaetia</taxon>
        <taxon>Spirochaetales</taxon>
        <taxon>environmental samples</taxon>
    </lineage>
</organism>
<dbReference type="InterPro" id="IPR006680">
    <property type="entry name" value="Amidohydro-rel"/>
</dbReference>
<dbReference type="InterPro" id="IPR032466">
    <property type="entry name" value="Metal_Hydrolase"/>
</dbReference>
<proteinExistence type="predicted"/>